<dbReference type="PANTHER" id="PTHR10314">
    <property type="entry name" value="CYSTATHIONINE BETA-SYNTHASE"/>
    <property type="match status" value="1"/>
</dbReference>
<organism evidence="5 6">
    <name type="scientific">Psychromicrobium lacuslunae</name>
    <dbReference type="NCBI Taxonomy" id="1618207"/>
    <lineage>
        <taxon>Bacteria</taxon>
        <taxon>Bacillati</taxon>
        <taxon>Actinomycetota</taxon>
        <taxon>Actinomycetes</taxon>
        <taxon>Micrococcales</taxon>
        <taxon>Micrococcaceae</taxon>
        <taxon>Psychromicrobium</taxon>
    </lineage>
</organism>
<name>A0A0D4C2J9_9MICC</name>
<dbReference type="InterPro" id="IPR001926">
    <property type="entry name" value="TrpB-like_PALP"/>
</dbReference>
<dbReference type="CDD" id="cd01561">
    <property type="entry name" value="CBS_like"/>
    <property type="match status" value="1"/>
</dbReference>
<dbReference type="PROSITE" id="PS00901">
    <property type="entry name" value="CYS_SYNTHASE"/>
    <property type="match status" value="1"/>
</dbReference>
<dbReference type="GO" id="GO:0016765">
    <property type="term" value="F:transferase activity, transferring alkyl or aryl (other than methyl) groups"/>
    <property type="evidence" value="ECO:0007669"/>
    <property type="project" value="UniProtKB-ARBA"/>
</dbReference>
<keyword evidence="6" id="KW-1185">Reference proteome</keyword>
<keyword evidence="3" id="KW-0663">Pyridoxal phosphate</keyword>
<evidence type="ECO:0000256" key="1">
    <source>
        <dbReference type="ARBA" id="ARBA00001933"/>
    </source>
</evidence>
<dbReference type="HOGENOM" id="CLU_021018_1_0_11"/>
<dbReference type="RefSeq" id="WP_045076490.1">
    <property type="nucleotide sequence ID" value="NZ_CP011005.1"/>
</dbReference>
<dbReference type="Proteomes" id="UP000061839">
    <property type="component" value="Chromosome"/>
</dbReference>
<dbReference type="KEGG" id="ari:UM93_16065"/>
<evidence type="ECO:0000256" key="2">
    <source>
        <dbReference type="ARBA" id="ARBA00007103"/>
    </source>
</evidence>
<dbReference type="PATRIC" id="fig|1618207.4.peg.3269"/>
<evidence type="ECO:0000256" key="3">
    <source>
        <dbReference type="ARBA" id="ARBA00022898"/>
    </source>
</evidence>
<reference evidence="5 6" key="1">
    <citation type="journal article" date="2015" name="Genome Announc.">
        <title>Complete Genome Sequencing of Protease-Producing Novel Arthrobacter sp. Strain IHBB 11108 Using PacBio Single-Molecule Real-Time Sequencing Technology.</title>
        <authorList>
            <person name="Kiran S."/>
            <person name="Swarnkar M.K."/>
            <person name="Pal M."/>
            <person name="Thakur R."/>
            <person name="Tewari R."/>
            <person name="Singh A.K."/>
            <person name="Gulati A."/>
        </authorList>
    </citation>
    <scope>NUCLEOTIDE SEQUENCE [LARGE SCALE GENOMIC DNA]</scope>
    <source>
        <strain evidence="5 6">IHBB 11108</strain>
    </source>
</reference>
<dbReference type="AlphaFoldDB" id="A0A0D4C2J9"/>
<dbReference type="InterPro" id="IPR001216">
    <property type="entry name" value="P-phosphate_BS"/>
</dbReference>
<feature type="domain" description="Tryptophan synthase beta chain-like PALP" evidence="4">
    <location>
        <begin position="17"/>
        <end position="310"/>
    </location>
</feature>
<dbReference type="InterPro" id="IPR036052">
    <property type="entry name" value="TrpB-like_PALP_sf"/>
</dbReference>
<dbReference type="EMBL" id="CP011005">
    <property type="protein sequence ID" value="AJT42610.1"/>
    <property type="molecule type" value="Genomic_DNA"/>
</dbReference>
<comment type="cofactor">
    <cofactor evidence="1">
        <name>pyridoxal 5'-phosphate</name>
        <dbReference type="ChEBI" id="CHEBI:597326"/>
    </cofactor>
</comment>
<dbReference type="FunFam" id="3.40.50.1100:FF:000003">
    <property type="entry name" value="Cystathionine beta-synthase"/>
    <property type="match status" value="1"/>
</dbReference>
<accession>A0A0D4C2J9</accession>
<sequence>MTIQLDPGIASETELAAIGNTALVEVTGLDLPASVGRSRVLLKLESDNPGGSIKDRTALNMVREAELSGDLQPGATIVESTSGNTGVGLALIGALTGHPVVIITGQDTSTEKIEALRRHRARVVFADWEAAADSPENPRAVAARIAEGIPGSWRPQQFDNAANPSAHYFGTGPEIWRQTQRAITHFVAAVGTGGTVTGTGRFLKEHSQGRVKVIAADPEGSVYSGGEPGRVLVDGVGNTWPRSLWPTSFDPTVVDEYLSIGNDESYTTLHFLRNRHGLLLGPSSGLALAAARRVAAEAPDGSVVVAIAPDTGSNYLSKAFNPQWLEQQQIRVAGKLPVLDVGS</sequence>
<dbReference type="STRING" id="1618207.UM93_16065"/>
<dbReference type="OrthoDB" id="9805733at2"/>
<proteinExistence type="inferred from homology"/>
<evidence type="ECO:0000313" key="5">
    <source>
        <dbReference type="EMBL" id="AJT42610.1"/>
    </source>
</evidence>
<dbReference type="SUPFAM" id="SSF53686">
    <property type="entry name" value="Tryptophan synthase beta subunit-like PLP-dependent enzymes"/>
    <property type="match status" value="1"/>
</dbReference>
<protein>
    <submittedName>
        <fullName evidence="5">Cystathionine beta-synthase</fullName>
    </submittedName>
</protein>
<dbReference type="InterPro" id="IPR050214">
    <property type="entry name" value="Cys_Synth/Cystath_Beta-Synth"/>
</dbReference>
<gene>
    <name evidence="5" type="ORF">UM93_16065</name>
</gene>
<dbReference type="Pfam" id="PF00291">
    <property type="entry name" value="PALP"/>
    <property type="match status" value="1"/>
</dbReference>
<evidence type="ECO:0000259" key="4">
    <source>
        <dbReference type="Pfam" id="PF00291"/>
    </source>
</evidence>
<dbReference type="Gene3D" id="3.40.50.1100">
    <property type="match status" value="2"/>
</dbReference>
<evidence type="ECO:0000313" key="6">
    <source>
        <dbReference type="Proteomes" id="UP000061839"/>
    </source>
</evidence>
<comment type="similarity">
    <text evidence="2">Belongs to the cysteine synthase/cystathionine beta-synthase family.</text>
</comment>
<dbReference type="GO" id="GO:0006535">
    <property type="term" value="P:cysteine biosynthetic process from serine"/>
    <property type="evidence" value="ECO:0007669"/>
    <property type="project" value="InterPro"/>
</dbReference>